<dbReference type="GO" id="GO:0004342">
    <property type="term" value="F:glucosamine-6-phosphate deaminase activity"/>
    <property type="evidence" value="ECO:0007669"/>
    <property type="project" value="UniProtKB-EC"/>
</dbReference>
<organism evidence="1 2">
    <name type="scientific">Mucilaginibacter gotjawali</name>
    <dbReference type="NCBI Taxonomy" id="1550579"/>
    <lineage>
        <taxon>Bacteria</taxon>
        <taxon>Pseudomonadati</taxon>
        <taxon>Bacteroidota</taxon>
        <taxon>Sphingobacteriia</taxon>
        <taxon>Sphingobacteriales</taxon>
        <taxon>Sphingobacteriaceae</taxon>
        <taxon>Mucilaginibacter</taxon>
    </lineage>
</organism>
<dbReference type="KEGG" id="mgot:MgSA37_00787"/>
<dbReference type="GO" id="GO:0042802">
    <property type="term" value="F:identical protein binding"/>
    <property type="evidence" value="ECO:0007669"/>
    <property type="project" value="TreeGrafter"/>
</dbReference>
<accession>A0A110B0Y2</accession>
<dbReference type="PANTHER" id="PTHR11280:SF5">
    <property type="entry name" value="GLUCOSAMINE-6-PHOSPHATE ISOMERASE"/>
    <property type="match status" value="1"/>
</dbReference>
<dbReference type="GO" id="GO:0006046">
    <property type="term" value="P:N-acetylglucosamine catabolic process"/>
    <property type="evidence" value="ECO:0007669"/>
    <property type="project" value="TreeGrafter"/>
</dbReference>
<dbReference type="GO" id="GO:0019262">
    <property type="term" value="P:N-acetylneuraminate catabolic process"/>
    <property type="evidence" value="ECO:0007669"/>
    <property type="project" value="TreeGrafter"/>
</dbReference>
<dbReference type="GO" id="GO:0005975">
    <property type="term" value="P:carbohydrate metabolic process"/>
    <property type="evidence" value="ECO:0007669"/>
    <property type="project" value="InterPro"/>
</dbReference>
<keyword evidence="2" id="KW-1185">Reference proteome</keyword>
<evidence type="ECO:0000313" key="2">
    <source>
        <dbReference type="Proteomes" id="UP000218263"/>
    </source>
</evidence>
<dbReference type="GO" id="GO:0005737">
    <property type="term" value="C:cytoplasm"/>
    <property type="evidence" value="ECO:0007669"/>
    <property type="project" value="TreeGrafter"/>
</dbReference>
<dbReference type="InterPro" id="IPR004547">
    <property type="entry name" value="Glucosamine6P_isomerase"/>
</dbReference>
<dbReference type="Gene3D" id="3.40.50.1360">
    <property type="match status" value="1"/>
</dbReference>
<dbReference type="Pfam" id="PF01182">
    <property type="entry name" value="Glucosamine_iso"/>
    <property type="match status" value="1"/>
</dbReference>
<protein>
    <submittedName>
        <fullName evidence="1">Glucosamine-6-phosphate deaminase 1</fullName>
        <ecNumber evidence="1">3.5.99.6</ecNumber>
    </submittedName>
</protein>
<dbReference type="GO" id="GO:0016853">
    <property type="term" value="F:isomerase activity"/>
    <property type="evidence" value="ECO:0007669"/>
    <property type="project" value="UniProtKB-KW"/>
</dbReference>
<dbReference type="InterPro" id="IPR006148">
    <property type="entry name" value="Glc/Gal-6P_isomerase"/>
</dbReference>
<dbReference type="GO" id="GO:0006043">
    <property type="term" value="P:glucosamine catabolic process"/>
    <property type="evidence" value="ECO:0007669"/>
    <property type="project" value="TreeGrafter"/>
</dbReference>
<dbReference type="EC" id="3.5.99.6" evidence="1"/>
<evidence type="ECO:0000313" key="1">
    <source>
        <dbReference type="EMBL" id="BAU52625.1"/>
    </source>
</evidence>
<gene>
    <name evidence="1" type="primary">nagB_1</name>
    <name evidence="1" type="ORF">MgSA37_00787</name>
</gene>
<dbReference type="PANTHER" id="PTHR11280">
    <property type="entry name" value="GLUCOSAMINE-6-PHOSPHATE ISOMERASE"/>
    <property type="match status" value="1"/>
</dbReference>
<reference evidence="1 2" key="1">
    <citation type="submission" date="2015-12" db="EMBL/GenBank/DDBJ databases">
        <title>Genome sequence of Mucilaginibacter gotjawali.</title>
        <authorList>
            <person name="Lee J.S."/>
            <person name="Lee K.C."/>
            <person name="Kim K.K."/>
            <person name="Lee B.W."/>
        </authorList>
    </citation>
    <scope>NUCLEOTIDE SEQUENCE [LARGE SCALE GENOMIC DNA]</scope>
    <source>
        <strain evidence="1 2">SA3-7</strain>
    </source>
</reference>
<keyword evidence="1" id="KW-0378">Hydrolase</keyword>
<dbReference type="CDD" id="cd01399">
    <property type="entry name" value="GlcN6P_deaminase"/>
    <property type="match status" value="1"/>
</dbReference>
<dbReference type="EMBL" id="AP017313">
    <property type="protein sequence ID" value="BAU52625.1"/>
    <property type="molecule type" value="Genomic_DNA"/>
</dbReference>
<proteinExistence type="predicted"/>
<dbReference type="OrthoDB" id="9791139at2"/>
<dbReference type="Proteomes" id="UP000218263">
    <property type="component" value="Chromosome"/>
</dbReference>
<dbReference type="AlphaFoldDB" id="A0A110B0Y2"/>
<dbReference type="InterPro" id="IPR037171">
    <property type="entry name" value="NagB/RpiA_transferase-like"/>
</dbReference>
<name>A0A110B0Y2_9SPHI</name>
<dbReference type="RefSeq" id="WP_096349933.1">
    <property type="nucleotide sequence ID" value="NZ_AP017313.1"/>
</dbReference>
<dbReference type="SUPFAM" id="SSF100950">
    <property type="entry name" value="NagB/RpiA/CoA transferase-like"/>
    <property type="match status" value="1"/>
</dbReference>
<sequence length="242" mass="26173">MKISINKDYDKMSRAAADLVVEQVKAKPGSLICFPSGDSPAGMFKYLIEDVKAGRVDLSQCYFVGLDEWVGLGKDDDGSCTKFLYEHFFTPLQADMARVKFFDAKAKDLDAACLDMDAFIKLHGPLDMMIVGIGMNGHIGLNEPGTDFNLYCHHAPLAQVTVEVGQKYFKKQTALTEGITLGLKYLQEAKTAVLLAAGAKKAGIIQQALDGDISQHIPASIFQTLPSSVILLDEGAAGDLAH</sequence>